<comment type="similarity">
    <text evidence="7">Belongs to the YOS1 family.</text>
</comment>
<evidence type="ECO:0000313" key="9">
    <source>
        <dbReference type="EMBL" id="AWU76926.1"/>
    </source>
</evidence>
<dbReference type="STRING" id="4909.A0A2U9R714"/>
<dbReference type="EMBL" id="CP028775">
    <property type="protein sequence ID" value="AWU76926.1"/>
    <property type="molecule type" value="Genomic_DNA"/>
</dbReference>
<evidence type="ECO:0000256" key="8">
    <source>
        <dbReference type="SAM" id="Phobius"/>
    </source>
</evidence>
<dbReference type="GeneID" id="40384721"/>
<evidence type="ECO:0000256" key="7">
    <source>
        <dbReference type="ARBA" id="ARBA00024203"/>
    </source>
</evidence>
<evidence type="ECO:0000256" key="4">
    <source>
        <dbReference type="ARBA" id="ARBA00022927"/>
    </source>
</evidence>
<dbReference type="GO" id="GO:0006888">
    <property type="term" value="P:endoplasmic reticulum to Golgi vesicle-mediated transport"/>
    <property type="evidence" value="ECO:0007669"/>
    <property type="project" value="TreeGrafter"/>
</dbReference>
<dbReference type="GO" id="GO:0015031">
    <property type="term" value="P:protein transport"/>
    <property type="evidence" value="ECO:0007669"/>
    <property type="project" value="UniProtKB-KW"/>
</dbReference>
<evidence type="ECO:0000256" key="5">
    <source>
        <dbReference type="ARBA" id="ARBA00022989"/>
    </source>
</evidence>
<proteinExistence type="inferred from homology"/>
<dbReference type="RefSeq" id="XP_029322403.1">
    <property type="nucleotide sequence ID" value="XM_029466543.1"/>
</dbReference>
<keyword evidence="6 8" id="KW-0472">Membrane</keyword>
<feature type="transmembrane region" description="Helical" evidence="8">
    <location>
        <begin position="6"/>
        <end position="22"/>
    </location>
</feature>
<keyword evidence="10" id="KW-1185">Reference proteome</keyword>
<evidence type="ECO:0000256" key="6">
    <source>
        <dbReference type="ARBA" id="ARBA00023136"/>
    </source>
</evidence>
<feature type="transmembrane region" description="Helical" evidence="8">
    <location>
        <begin position="81"/>
        <end position="100"/>
    </location>
</feature>
<dbReference type="KEGG" id="pkz:C5L36_0C08390"/>
<organism evidence="9 10">
    <name type="scientific">Pichia kudriavzevii</name>
    <name type="common">Yeast</name>
    <name type="synonym">Issatchenkia orientalis</name>
    <dbReference type="NCBI Taxonomy" id="4909"/>
    <lineage>
        <taxon>Eukaryota</taxon>
        <taxon>Fungi</taxon>
        <taxon>Dikarya</taxon>
        <taxon>Ascomycota</taxon>
        <taxon>Saccharomycotina</taxon>
        <taxon>Pichiomycetes</taxon>
        <taxon>Pichiales</taxon>
        <taxon>Pichiaceae</taxon>
        <taxon>Pichia</taxon>
    </lineage>
</organism>
<evidence type="ECO:0000256" key="1">
    <source>
        <dbReference type="ARBA" id="ARBA00004370"/>
    </source>
</evidence>
<accession>A0A2U9R714</accession>
<evidence type="ECO:0000256" key="3">
    <source>
        <dbReference type="ARBA" id="ARBA00022692"/>
    </source>
</evidence>
<keyword evidence="3 8" id="KW-0812">Transmembrane</keyword>
<keyword evidence="4" id="KW-0653">Protein transport</keyword>
<dbReference type="InterPro" id="IPR013880">
    <property type="entry name" value="Yos1"/>
</dbReference>
<dbReference type="GO" id="GO:0030134">
    <property type="term" value="C:COPII-coated ER to Golgi transport vesicle"/>
    <property type="evidence" value="ECO:0007669"/>
    <property type="project" value="TreeGrafter"/>
</dbReference>
<name>A0A2U9R714_PICKU</name>
<keyword evidence="5 8" id="KW-1133">Transmembrane helix</keyword>
<dbReference type="Proteomes" id="UP000249293">
    <property type="component" value="Chromosome 3"/>
</dbReference>
<dbReference type="VEuPathDB" id="FungiDB:C5L36_0C08390"/>
<dbReference type="GO" id="GO:0000139">
    <property type="term" value="C:Golgi membrane"/>
    <property type="evidence" value="ECO:0007669"/>
    <property type="project" value="TreeGrafter"/>
</dbReference>
<dbReference type="GO" id="GO:0005789">
    <property type="term" value="C:endoplasmic reticulum membrane"/>
    <property type="evidence" value="ECO:0007669"/>
    <property type="project" value="TreeGrafter"/>
</dbReference>
<evidence type="ECO:0008006" key="11">
    <source>
        <dbReference type="Google" id="ProtNLM"/>
    </source>
</evidence>
<comment type="subcellular location">
    <subcellularLocation>
        <location evidence="1">Membrane</location>
    </subcellularLocation>
</comment>
<dbReference type="PANTHER" id="PTHR15858:SF0">
    <property type="entry name" value="IMMEDIATE EARLY RESPONSE 3-INTERACTING PROTEIN 1"/>
    <property type="match status" value="1"/>
</dbReference>
<protein>
    <recommendedName>
        <fullName evidence="11">Protein transport protein YOS1</fullName>
    </recommendedName>
</protein>
<keyword evidence="2" id="KW-0813">Transport</keyword>
<dbReference type="Pfam" id="PF08571">
    <property type="entry name" value="Yos1"/>
    <property type="match status" value="1"/>
</dbReference>
<reference evidence="9 10" key="1">
    <citation type="submission" date="2018-06" db="EMBL/GenBank/DDBJ databases">
        <title>Population genomics shows no distinction between pathogenic Candida krusei and environmental Pichia kudriavzevii: One species, four names.</title>
        <authorList>
            <person name="Douglass A.P."/>
            <person name="Offei B."/>
            <person name="Braun-Galleani S."/>
            <person name="Coughlan A.Y."/>
            <person name="Martos A."/>
            <person name="Ortiz-Merino R.A."/>
            <person name="Byrne K.P."/>
            <person name="Wolfe K.H."/>
        </authorList>
    </citation>
    <scope>NUCLEOTIDE SEQUENCE [LARGE SCALE GENOMIC DNA]</scope>
    <source>
        <strain evidence="9 10">CBS573</strain>
    </source>
</reference>
<sequence length="102" mass="11275">MFGLGTLFYAVLFFVNGIAVLSEDRFLARIGWSSKNTIHGNTQGMGTQYGYGDYNMQGNTNMENGDGIKSRLINLISATRTLLRIPLIIVNVLVILYELVLG</sequence>
<evidence type="ECO:0000313" key="10">
    <source>
        <dbReference type="Proteomes" id="UP000249293"/>
    </source>
</evidence>
<evidence type="ECO:0000256" key="2">
    <source>
        <dbReference type="ARBA" id="ARBA00022448"/>
    </source>
</evidence>
<dbReference type="AlphaFoldDB" id="A0A2U9R714"/>
<dbReference type="OrthoDB" id="15356at2759"/>
<gene>
    <name evidence="9" type="ORF">C5L36_0C08390</name>
</gene>
<dbReference type="PANTHER" id="PTHR15858">
    <property type="entry name" value="IMMEDIATE EARLY RESPONSE 3-INTERACTING PROTEIN 1"/>
    <property type="match status" value="1"/>
</dbReference>